<evidence type="ECO:0000313" key="1">
    <source>
        <dbReference type="EMBL" id="DAF60136.1"/>
    </source>
</evidence>
<protein>
    <submittedName>
        <fullName evidence="1">Tas1</fullName>
    </submittedName>
</protein>
<organism evidence="1">
    <name type="scientific">Siphoviridae sp. ctprd3</name>
    <dbReference type="NCBI Taxonomy" id="2827943"/>
    <lineage>
        <taxon>Viruses</taxon>
        <taxon>Duplodnaviria</taxon>
        <taxon>Heunggongvirae</taxon>
        <taxon>Uroviricota</taxon>
        <taxon>Caudoviricetes</taxon>
    </lineage>
</organism>
<name>A0A8S5TAH8_9CAUD</name>
<dbReference type="EMBL" id="BK032783">
    <property type="protein sequence ID" value="DAF60136.1"/>
    <property type="molecule type" value="Genomic_DNA"/>
</dbReference>
<accession>A0A8S5TAH8</accession>
<sequence>MNNKDKNKISHLLKNGESVYVYYWEDDIVVRYQYVNKELMCYPKGKGRKPKEFKFNENTYAQDALELGELITKEEYERF</sequence>
<reference evidence="1" key="1">
    <citation type="journal article" date="2021" name="Proc. Natl. Acad. Sci. U.S.A.">
        <title>A Catalog of Tens of Thousands of Viruses from Human Metagenomes Reveals Hidden Associations with Chronic Diseases.</title>
        <authorList>
            <person name="Tisza M.J."/>
            <person name="Buck C.B."/>
        </authorList>
    </citation>
    <scope>NUCLEOTIDE SEQUENCE</scope>
    <source>
        <strain evidence="1">Ctprd3</strain>
    </source>
</reference>
<proteinExistence type="predicted"/>